<evidence type="ECO:0000256" key="3">
    <source>
        <dbReference type="ARBA" id="ARBA00023004"/>
    </source>
</evidence>
<reference evidence="6 7" key="1">
    <citation type="submission" date="2024-06" db="EMBL/GenBank/DDBJ databases">
        <authorList>
            <person name="Lee S.D."/>
        </authorList>
    </citation>
    <scope>NUCLEOTIDE SEQUENCE [LARGE SCALE GENOMIC DNA]</scope>
    <source>
        <strain evidence="6 7">N1-10</strain>
    </source>
</reference>
<dbReference type="PANTHER" id="PTHR43273:SF8">
    <property type="entry name" value="RADICAL SAM DOMAIN PROTEIN"/>
    <property type="match status" value="1"/>
</dbReference>
<dbReference type="SFLD" id="SFLDS00029">
    <property type="entry name" value="Radical_SAM"/>
    <property type="match status" value="1"/>
</dbReference>
<proteinExistence type="predicted"/>
<keyword evidence="7" id="KW-1185">Reference proteome</keyword>
<dbReference type="NCBIfam" id="TIGR04267">
    <property type="entry name" value="mod_HExxH"/>
    <property type="match status" value="1"/>
</dbReference>
<feature type="domain" description="Radical SAM core" evidence="5">
    <location>
        <begin position="12"/>
        <end position="245"/>
    </location>
</feature>
<keyword evidence="2" id="KW-0479">Metal-binding</keyword>
<dbReference type="SFLD" id="SFLDG01067">
    <property type="entry name" value="SPASM/twitch_domain_containing"/>
    <property type="match status" value="1"/>
</dbReference>
<protein>
    <submittedName>
        <fullName evidence="6">FxsB family cyclophane-forming radical SAM/SPASM peptide maturase</fullName>
    </submittedName>
</protein>
<comment type="caution">
    <text evidence="6">The sequence shown here is derived from an EMBL/GenBank/DDBJ whole genome shotgun (WGS) entry which is preliminary data.</text>
</comment>
<evidence type="ECO:0000256" key="4">
    <source>
        <dbReference type="ARBA" id="ARBA00023014"/>
    </source>
</evidence>
<dbReference type="SUPFAM" id="SSF102114">
    <property type="entry name" value="Radical SAM enzymes"/>
    <property type="match status" value="1"/>
</dbReference>
<keyword evidence="3" id="KW-0408">Iron</keyword>
<evidence type="ECO:0000256" key="1">
    <source>
        <dbReference type="ARBA" id="ARBA00022691"/>
    </source>
</evidence>
<dbReference type="PROSITE" id="PS51918">
    <property type="entry name" value="RADICAL_SAM"/>
    <property type="match status" value="1"/>
</dbReference>
<dbReference type="RefSeq" id="WP_380566857.1">
    <property type="nucleotide sequence ID" value="NZ_JBEUKS010000010.1"/>
</dbReference>
<sequence length="807" mass="87618">MLHLRHTRDVELVPFRQFVLKLHSRCDLACDHCYVYEHEDTQWRGRPMASPRRVLEQTAVRIAEHAAAHRLSSVRVVLHGGEPLLAGPETIGFAAEQLRAALPDSCGLDLRIHTNGVLLDRRFCDLFLEHDIRVGISLDGDRAANDLHRRYADGRSSHSKVLSAVALLQEPGYRRLFAGILCTIDVRNDPLAVYEALTALDPPGIDFLLPHATWVHPPLRPDGPESTPYAAWLGAIYERWEAEGRPVPVRTFDSVLRTLHGLSSLTENLGLEPADLVVIETDGTLEQADSLRTAFDGAAGTGFNVFDHDLDRAARHPGMIDRQLGLAGLCATCRSCPVVSSCGGGLYAHRYREENGFENPSVFCGDLKEFITMVAARGEGTDPARTEPTAGTGLTDRQWDELAAGHGGTEAVRVLVGQQLEIDRTLLAHVATSASAPSASTSASWRLLTEFDVQVPDACDQVMSHPYNRTWATGRWQRGDGGDSGDGLAESAAAVALRAGSEAEVRVPLRGGVLRLPGLGRLLVDGDAAFVSVRSREDGFTATTDSGATVRIVWAQQDPRWQPTRTVAADADWTVRLEDTDPCRDAHGHPVSARLGPEEFAAWERDLTSAWALIKRILPGYAEGIAAGLSVITPLQRPSGRRDISSSARSAFGAVGIARPATADTLALLLVHEFQHVKLGAVLDLDDLIDGNDARAFHAPWREDPRPLEGLLQGTYAHVAVTEYWRARWQDLRGRNGFGTAADRARDEFARCLADTAQALGSLSASGSLTGLGGRFVAGMEATLRPWLDELDSDDGDSARPVASHVR</sequence>
<dbReference type="InterPro" id="IPR026335">
    <property type="entry name" value="rSAM_SPASM_FxsB"/>
</dbReference>
<dbReference type="SFLD" id="SFLDG01072">
    <property type="entry name" value="dehydrogenase_like"/>
    <property type="match status" value="1"/>
</dbReference>
<evidence type="ECO:0000256" key="2">
    <source>
        <dbReference type="ARBA" id="ARBA00022723"/>
    </source>
</evidence>
<dbReference type="InterPro" id="IPR026337">
    <property type="entry name" value="AKG_HExxH"/>
</dbReference>
<accession>A0ABV6XU86</accession>
<dbReference type="CDD" id="cd01335">
    <property type="entry name" value="Radical_SAM"/>
    <property type="match status" value="1"/>
</dbReference>
<evidence type="ECO:0000313" key="7">
    <source>
        <dbReference type="Proteomes" id="UP001592581"/>
    </source>
</evidence>
<dbReference type="InterPro" id="IPR007197">
    <property type="entry name" value="rSAM"/>
</dbReference>
<evidence type="ECO:0000313" key="6">
    <source>
        <dbReference type="EMBL" id="MFC1441835.1"/>
    </source>
</evidence>
<dbReference type="EMBL" id="JBEUKS010000010">
    <property type="protein sequence ID" value="MFC1441835.1"/>
    <property type="molecule type" value="Genomic_DNA"/>
</dbReference>
<dbReference type="NCBIfam" id="TIGR04269">
    <property type="entry name" value="SAM_SPASM_FxsB"/>
    <property type="match status" value="1"/>
</dbReference>
<dbReference type="PANTHER" id="PTHR43273">
    <property type="entry name" value="ANAEROBIC SULFATASE-MATURATING ENZYME HOMOLOG ASLB-RELATED"/>
    <property type="match status" value="1"/>
</dbReference>
<dbReference type="SFLD" id="SFLDG01386">
    <property type="entry name" value="main_SPASM_domain-containing"/>
    <property type="match status" value="1"/>
</dbReference>
<dbReference type="InterPro" id="IPR058240">
    <property type="entry name" value="rSAM_sf"/>
</dbReference>
<dbReference type="InterPro" id="IPR023867">
    <property type="entry name" value="Sulphatase_maturase_rSAM"/>
</dbReference>
<dbReference type="InterPro" id="IPR013785">
    <property type="entry name" value="Aldolase_TIM"/>
</dbReference>
<dbReference type="Gene3D" id="3.20.20.70">
    <property type="entry name" value="Aldolase class I"/>
    <property type="match status" value="1"/>
</dbReference>
<dbReference type="Proteomes" id="UP001592581">
    <property type="component" value="Unassembled WGS sequence"/>
</dbReference>
<organism evidence="6 7">
    <name type="scientific">Streptacidiphilus jeojiensis</name>
    <dbReference type="NCBI Taxonomy" id="3229225"/>
    <lineage>
        <taxon>Bacteria</taxon>
        <taxon>Bacillati</taxon>
        <taxon>Actinomycetota</taxon>
        <taxon>Actinomycetes</taxon>
        <taxon>Kitasatosporales</taxon>
        <taxon>Streptomycetaceae</taxon>
        <taxon>Streptacidiphilus</taxon>
    </lineage>
</organism>
<gene>
    <name evidence="6" type="ORF">ABUW04_26640</name>
</gene>
<evidence type="ECO:0000259" key="5">
    <source>
        <dbReference type="PROSITE" id="PS51918"/>
    </source>
</evidence>
<keyword evidence="4" id="KW-0411">Iron-sulfur</keyword>
<keyword evidence="1" id="KW-0949">S-adenosyl-L-methionine</keyword>
<dbReference type="Pfam" id="PF04055">
    <property type="entry name" value="Radical_SAM"/>
    <property type="match status" value="1"/>
</dbReference>
<name>A0ABV6XU86_9ACTN</name>